<keyword evidence="4 10" id="KW-1133">Transmembrane helix</keyword>
<proteinExistence type="inferred from homology"/>
<dbReference type="EMBL" id="LGRV01000003">
    <property type="protein sequence ID" value="KOS69265.1"/>
    <property type="molecule type" value="Genomic_DNA"/>
</dbReference>
<evidence type="ECO:0000256" key="1">
    <source>
        <dbReference type="ARBA" id="ARBA00004651"/>
    </source>
</evidence>
<evidence type="ECO:0000259" key="12">
    <source>
        <dbReference type="PROSITE" id="PS50885"/>
    </source>
</evidence>
<dbReference type="Pfam" id="PF00015">
    <property type="entry name" value="MCPsignal"/>
    <property type="match status" value="1"/>
</dbReference>
<dbReference type="SMART" id="SM00304">
    <property type="entry name" value="HAMP"/>
    <property type="match status" value="1"/>
</dbReference>
<dbReference type="Proteomes" id="UP000050668">
    <property type="component" value="Unassembled WGS sequence"/>
</dbReference>
<evidence type="ECO:0000256" key="5">
    <source>
        <dbReference type="ARBA" id="ARBA00023136"/>
    </source>
</evidence>
<dbReference type="Pfam" id="PF00672">
    <property type="entry name" value="HAMP"/>
    <property type="match status" value="1"/>
</dbReference>
<dbReference type="InterPro" id="IPR004089">
    <property type="entry name" value="MCPsignal_dom"/>
</dbReference>
<keyword evidence="3 10" id="KW-0812">Transmembrane</keyword>
<protein>
    <submittedName>
        <fullName evidence="13">Chemotaxis protein</fullName>
    </submittedName>
</protein>
<dbReference type="Gene3D" id="6.10.340.10">
    <property type="match status" value="1"/>
</dbReference>
<feature type="coiled-coil region" evidence="9">
    <location>
        <begin position="311"/>
        <end position="338"/>
    </location>
</feature>
<evidence type="ECO:0000256" key="7">
    <source>
        <dbReference type="ARBA" id="ARBA00029447"/>
    </source>
</evidence>
<dbReference type="Gene3D" id="1.10.287.950">
    <property type="entry name" value="Methyl-accepting chemotaxis protein"/>
    <property type="match status" value="1"/>
</dbReference>
<dbReference type="PANTHER" id="PTHR32089">
    <property type="entry name" value="METHYL-ACCEPTING CHEMOTAXIS PROTEIN MCPB"/>
    <property type="match status" value="1"/>
</dbReference>
<keyword evidence="2" id="KW-1003">Cell membrane</keyword>
<comment type="subcellular location">
    <subcellularLocation>
        <location evidence="1">Cell membrane</location>
        <topology evidence="1">Multi-pass membrane protein</topology>
    </subcellularLocation>
</comment>
<sequence>MKWNVHRKMNFLVFNCILLLTSLLAGINFYVSKNNLLESADTKLLSDIQLSYQYLDAKIPGEWKIIDDKLYKGDVNMVENFDIVDKVGELTNGNVVSIFQNDTRISTNVVDNGKRAMLTKVSDEVATVVLEQKKRFIGSANVLGELYQGAYDPILDSKGEVIGVWATAVPTVPYITIATKSAIKNIAISIGIAILIIACISIFLKRQIITPINILNSNAKELANLNLNVKLLNAKGNDEIADLAHAFRDMKDRLTETITTVASSSNQIANSSQLLAESSHQTSESANQIALTMNEVAVGTTTQSDQSERIVSMMQQTIEEVTHSLKNAEETLKNAVDSTHIARKGEEAINEAIKHLSTVTQTVSYATDSIQKLGKRSEEIGGIITVITGIADQTNLLALNAAIEAARAGEQGKGFAVVASEVRQLAEQSSLASGQITNLINDIQAETSVTVRTMESNLHAVEEQVTIINKGGTALKEIVAKVVETEEGVEQMRSAFTNVNVNSLNVQQAIHDISRIIEDSAAATEEIAATSEEQYATVAEITQSSDELAVIADNLRNEVNKFQF</sequence>
<evidence type="ECO:0000313" key="13">
    <source>
        <dbReference type="EMBL" id="KOS69265.1"/>
    </source>
</evidence>
<feature type="domain" description="HAMP" evidence="12">
    <location>
        <begin position="206"/>
        <end position="259"/>
    </location>
</feature>
<evidence type="ECO:0000259" key="11">
    <source>
        <dbReference type="PROSITE" id="PS50111"/>
    </source>
</evidence>
<feature type="domain" description="Methyl-accepting transducer" evidence="11">
    <location>
        <begin position="278"/>
        <end position="528"/>
    </location>
</feature>
<dbReference type="InterPro" id="IPR033463">
    <property type="entry name" value="sCache_3"/>
</dbReference>
<evidence type="ECO:0000256" key="8">
    <source>
        <dbReference type="PROSITE-ProRule" id="PRU00284"/>
    </source>
</evidence>
<dbReference type="SUPFAM" id="SSF58104">
    <property type="entry name" value="Methyl-accepting chemotaxis protein (MCP) signaling domain"/>
    <property type="match status" value="1"/>
</dbReference>
<evidence type="ECO:0000256" key="6">
    <source>
        <dbReference type="ARBA" id="ARBA00023224"/>
    </source>
</evidence>
<feature type="transmembrane region" description="Helical" evidence="10">
    <location>
        <begin position="186"/>
        <end position="204"/>
    </location>
</feature>
<comment type="similarity">
    <text evidence="7">Belongs to the methyl-accepting chemotaxis (MCP) protein family.</text>
</comment>
<evidence type="ECO:0000256" key="9">
    <source>
        <dbReference type="SAM" id="Coils"/>
    </source>
</evidence>
<dbReference type="PROSITE" id="PS50111">
    <property type="entry name" value="CHEMOTAXIS_TRANSDUC_2"/>
    <property type="match status" value="1"/>
</dbReference>
<dbReference type="SUPFAM" id="SSF103190">
    <property type="entry name" value="Sensory domain-like"/>
    <property type="match status" value="1"/>
</dbReference>
<dbReference type="Pfam" id="PF17202">
    <property type="entry name" value="sCache_3_3"/>
    <property type="match status" value="1"/>
</dbReference>
<comment type="caution">
    <text evidence="13">The sequence shown here is derived from an EMBL/GenBank/DDBJ whole genome shotgun (WGS) entry which is preliminary data.</text>
</comment>
<dbReference type="PANTHER" id="PTHR32089:SF112">
    <property type="entry name" value="LYSOZYME-LIKE PROTEIN-RELATED"/>
    <property type="match status" value="1"/>
</dbReference>
<evidence type="ECO:0000313" key="14">
    <source>
        <dbReference type="Proteomes" id="UP000050668"/>
    </source>
</evidence>
<gene>
    <name evidence="13" type="ORF">AEA09_12340</name>
</gene>
<dbReference type="CDD" id="cd06225">
    <property type="entry name" value="HAMP"/>
    <property type="match status" value="1"/>
</dbReference>
<dbReference type="SMART" id="SM00283">
    <property type="entry name" value="MA"/>
    <property type="match status" value="1"/>
</dbReference>
<evidence type="ECO:0000256" key="4">
    <source>
        <dbReference type="ARBA" id="ARBA00022989"/>
    </source>
</evidence>
<dbReference type="InterPro" id="IPR029151">
    <property type="entry name" value="Sensor-like_sf"/>
</dbReference>
<keyword evidence="6 8" id="KW-0807">Transducer</keyword>
<keyword evidence="9" id="KW-0175">Coiled coil</keyword>
<dbReference type="PROSITE" id="PS50885">
    <property type="entry name" value="HAMP"/>
    <property type="match status" value="1"/>
</dbReference>
<evidence type="ECO:0000256" key="2">
    <source>
        <dbReference type="ARBA" id="ARBA00022475"/>
    </source>
</evidence>
<organism evidence="13 14">
    <name type="scientific">Lysinibacillus contaminans</name>
    <dbReference type="NCBI Taxonomy" id="1293441"/>
    <lineage>
        <taxon>Bacteria</taxon>
        <taxon>Bacillati</taxon>
        <taxon>Bacillota</taxon>
        <taxon>Bacilli</taxon>
        <taxon>Bacillales</taxon>
        <taxon>Bacillaceae</taxon>
        <taxon>Lysinibacillus</taxon>
    </lineage>
</organism>
<accession>A0ABR5K3C2</accession>
<evidence type="ECO:0000256" key="3">
    <source>
        <dbReference type="ARBA" id="ARBA00022692"/>
    </source>
</evidence>
<keyword evidence="14" id="KW-1185">Reference proteome</keyword>
<evidence type="ECO:0000256" key="10">
    <source>
        <dbReference type="SAM" id="Phobius"/>
    </source>
</evidence>
<dbReference type="CDD" id="cd11386">
    <property type="entry name" value="MCP_signal"/>
    <property type="match status" value="1"/>
</dbReference>
<keyword evidence="5 10" id="KW-0472">Membrane</keyword>
<reference evidence="14" key="1">
    <citation type="submission" date="2015-07" db="EMBL/GenBank/DDBJ databases">
        <title>Fjat-14205 dsm 2895.</title>
        <authorList>
            <person name="Liu B."/>
            <person name="Wang J."/>
            <person name="Zhu Y."/>
            <person name="Liu G."/>
            <person name="Chen Q."/>
            <person name="Chen Z."/>
            <person name="Lan J."/>
            <person name="Che J."/>
            <person name="Ge C."/>
            <person name="Shi H."/>
            <person name="Pan Z."/>
            <person name="Liu X."/>
        </authorList>
    </citation>
    <scope>NUCLEOTIDE SEQUENCE [LARGE SCALE GENOMIC DNA]</scope>
    <source>
        <strain evidence="14">DSM 25560</strain>
    </source>
</reference>
<name>A0ABR5K3C2_9BACI</name>
<dbReference type="InterPro" id="IPR003660">
    <property type="entry name" value="HAMP_dom"/>
</dbReference>